<dbReference type="STRING" id="29655.A0A0K9NP72"/>
<feature type="compositionally biased region" description="Polar residues" evidence="6">
    <location>
        <begin position="133"/>
        <end position="155"/>
    </location>
</feature>
<comment type="caution">
    <text evidence="8">The sequence shown here is derived from an EMBL/GenBank/DDBJ whole genome shotgun (WGS) entry which is preliminary data.</text>
</comment>
<dbReference type="PROSITE" id="PS50888">
    <property type="entry name" value="BHLH"/>
    <property type="match status" value="1"/>
</dbReference>
<dbReference type="SMART" id="SM00353">
    <property type="entry name" value="HLH"/>
    <property type="match status" value="1"/>
</dbReference>
<dbReference type="OrthoDB" id="759159at2759"/>
<comment type="similarity">
    <text evidence="2">Belongs to the bHLH protein family.</text>
</comment>
<dbReference type="SUPFAM" id="SSF47459">
    <property type="entry name" value="HLH, helix-loop-helix DNA-binding domain"/>
    <property type="match status" value="1"/>
</dbReference>
<organism evidence="8 9">
    <name type="scientific">Zostera marina</name>
    <name type="common">Eelgrass</name>
    <dbReference type="NCBI Taxonomy" id="29655"/>
    <lineage>
        <taxon>Eukaryota</taxon>
        <taxon>Viridiplantae</taxon>
        <taxon>Streptophyta</taxon>
        <taxon>Embryophyta</taxon>
        <taxon>Tracheophyta</taxon>
        <taxon>Spermatophyta</taxon>
        <taxon>Magnoliopsida</taxon>
        <taxon>Liliopsida</taxon>
        <taxon>Zosteraceae</taxon>
        <taxon>Zostera</taxon>
    </lineage>
</organism>
<evidence type="ECO:0000256" key="1">
    <source>
        <dbReference type="ARBA" id="ARBA00004123"/>
    </source>
</evidence>
<evidence type="ECO:0000313" key="9">
    <source>
        <dbReference type="Proteomes" id="UP000036987"/>
    </source>
</evidence>
<dbReference type="InterPro" id="IPR011598">
    <property type="entry name" value="bHLH_dom"/>
</dbReference>
<dbReference type="Gene3D" id="4.10.280.10">
    <property type="entry name" value="Helix-loop-helix DNA-binding domain"/>
    <property type="match status" value="1"/>
</dbReference>
<protein>
    <recommendedName>
        <fullName evidence="7">BHLH domain-containing protein</fullName>
    </recommendedName>
</protein>
<dbReference type="InterPro" id="IPR045843">
    <property type="entry name" value="IND-like"/>
</dbReference>
<keyword evidence="9" id="KW-1185">Reference proteome</keyword>
<dbReference type="PANTHER" id="PTHR16223">
    <property type="entry name" value="TRANSCRIPTION FACTOR BHLH83-RELATED"/>
    <property type="match status" value="1"/>
</dbReference>
<evidence type="ECO:0000256" key="3">
    <source>
        <dbReference type="ARBA" id="ARBA00023015"/>
    </source>
</evidence>
<comment type="subcellular location">
    <subcellularLocation>
        <location evidence="1">Nucleus</location>
    </subcellularLocation>
</comment>
<feature type="region of interest" description="Disordered" evidence="6">
    <location>
        <begin position="127"/>
        <end position="155"/>
    </location>
</feature>
<proteinExistence type="inferred from homology"/>
<accession>A0A0K9NP72</accession>
<name>A0A0K9NP72_ZOSMR</name>
<dbReference type="GO" id="GO:0046983">
    <property type="term" value="F:protein dimerization activity"/>
    <property type="evidence" value="ECO:0007669"/>
    <property type="project" value="InterPro"/>
</dbReference>
<dbReference type="GO" id="GO:0000978">
    <property type="term" value="F:RNA polymerase II cis-regulatory region sequence-specific DNA binding"/>
    <property type="evidence" value="ECO:0000318"/>
    <property type="project" value="GO_Central"/>
</dbReference>
<keyword evidence="5" id="KW-0539">Nucleus</keyword>
<dbReference type="GO" id="GO:0006357">
    <property type="term" value="P:regulation of transcription by RNA polymerase II"/>
    <property type="evidence" value="ECO:0000318"/>
    <property type="project" value="GO_Central"/>
</dbReference>
<dbReference type="EMBL" id="LFYR01002015">
    <property type="protein sequence ID" value="KMZ57877.1"/>
    <property type="molecule type" value="Genomic_DNA"/>
</dbReference>
<evidence type="ECO:0000313" key="8">
    <source>
        <dbReference type="EMBL" id="KMZ57877.1"/>
    </source>
</evidence>
<evidence type="ECO:0000256" key="2">
    <source>
        <dbReference type="ARBA" id="ARBA00005510"/>
    </source>
</evidence>
<evidence type="ECO:0000256" key="6">
    <source>
        <dbReference type="SAM" id="MobiDB-lite"/>
    </source>
</evidence>
<evidence type="ECO:0000259" key="7">
    <source>
        <dbReference type="PROSITE" id="PS50888"/>
    </source>
</evidence>
<reference evidence="9" key="1">
    <citation type="journal article" date="2016" name="Nature">
        <title>The genome of the seagrass Zostera marina reveals angiosperm adaptation to the sea.</title>
        <authorList>
            <person name="Olsen J.L."/>
            <person name="Rouze P."/>
            <person name="Verhelst B."/>
            <person name="Lin Y.-C."/>
            <person name="Bayer T."/>
            <person name="Collen J."/>
            <person name="Dattolo E."/>
            <person name="De Paoli E."/>
            <person name="Dittami S."/>
            <person name="Maumus F."/>
            <person name="Michel G."/>
            <person name="Kersting A."/>
            <person name="Lauritano C."/>
            <person name="Lohaus R."/>
            <person name="Toepel M."/>
            <person name="Tonon T."/>
            <person name="Vanneste K."/>
            <person name="Amirebrahimi M."/>
            <person name="Brakel J."/>
            <person name="Bostroem C."/>
            <person name="Chovatia M."/>
            <person name="Grimwood J."/>
            <person name="Jenkins J.W."/>
            <person name="Jueterbock A."/>
            <person name="Mraz A."/>
            <person name="Stam W.T."/>
            <person name="Tice H."/>
            <person name="Bornberg-Bauer E."/>
            <person name="Green P.J."/>
            <person name="Pearson G.A."/>
            <person name="Procaccini G."/>
            <person name="Duarte C.M."/>
            <person name="Schmutz J."/>
            <person name="Reusch T.B.H."/>
            <person name="Van de Peer Y."/>
        </authorList>
    </citation>
    <scope>NUCLEOTIDE SEQUENCE [LARGE SCALE GENOMIC DNA]</scope>
    <source>
        <strain evidence="9">cv. Finnish</strain>
    </source>
</reference>
<dbReference type="PANTHER" id="PTHR16223:SF215">
    <property type="entry name" value="OS02G0564700 PROTEIN"/>
    <property type="match status" value="1"/>
</dbReference>
<feature type="domain" description="BHLH" evidence="7">
    <location>
        <begin position="239"/>
        <end position="288"/>
    </location>
</feature>
<dbReference type="Pfam" id="PF00010">
    <property type="entry name" value="HLH"/>
    <property type="match status" value="1"/>
</dbReference>
<evidence type="ECO:0000256" key="5">
    <source>
        <dbReference type="ARBA" id="ARBA00023242"/>
    </source>
</evidence>
<dbReference type="GO" id="GO:0005634">
    <property type="term" value="C:nucleus"/>
    <property type="evidence" value="ECO:0000318"/>
    <property type="project" value="GO_Central"/>
</dbReference>
<dbReference type="GO" id="GO:0000981">
    <property type="term" value="F:DNA-binding transcription factor activity, RNA polymerase II-specific"/>
    <property type="evidence" value="ECO:0000318"/>
    <property type="project" value="GO_Central"/>
</dbReference>
<keyword evidence="4" id="KW-0804">Transcription</keyword>
<dbReference type="Proteomes" id="UP000036987">
    <property type="component" value="Unassembled WGS sequence"/>
</dbReference>
<dbReference type="InterPro" id="IPR036638">
    <property type="entry name" value="HLH_DNA-bd_sf"/>
</dbReference>
<sequence>MDAFIDYILPPLVSSWSNFDQSQDLSSGGDGETVSQTTSAMFHECIHRNTSQNLFDHSENMIFQESNLVRMNNVQNTSFFGLDDFKCHHNLCCFSDNQLRREFLNCNTNLPTQPRNLIPDLRLSFPVTDQGDDSNPLSTFSPQLLDDSQSTSAAPPQLWSSVYSGVHSLLMDQINSQNSKLFMQHEHECCQISQSSESNPNQAYVNPNPPITQEQLPMPVNANSPNGSVKPRMRAKRGQATDPHSIAERIRREKIAERMKNLHALIPSSNKTDKASMLDEIIDYVKFLQLQVKVLNISRFGMGSLSTNITPEETGSSLLPTLYMGGTDQSDLEEDDILLFEQEVMKLMESNISTAMQYLQTKGLCLMPTALANTISIKKDTSAASIAPAKKNSDTSFPW</sequence>
<evidence type="ECO:0000256" key="4">
    <source>
        <dbReference type="ARBA" id="ARBA00023163"/>
    </source>
</evidence>
<gene>
    <name evidence="8" type="ORF">ZOSMA_81G00950</name>
</gene>
<dbReference type="AlphaFoldDB" id="A0A0K9NP72"/>
<keyword evidence="3" id="KW-0805">Transcription regulation</keyword>